<dbReference type="CDD" id="cd02933">
    <property type="entry name" value="OYE_like_FMN"/>
    <property type="match status" value="1"/>
</dbReference>
<comment type="caution">
    <text evidence="2">The sequence shown here is derived from an EMBL/GenBank/DDBJ whole genome shotgun (WGS) entry which is preliminary data.</text>
</comment>
<gene>
    <name evidence="2" type="ORF">EDD36DRAFT_486613</name>
</gene>
<dbReference type="AlphaFoldDB" id="A0AAN6IFQ9"/>
<proteinExistence type="predicted"/>
<keyword evidence="3" id="KW-1185">Reference proteome</keyword>
<feature type="domain" description="NADH:flavin oxidoreductase/NADH oxidase N-terminal" evidence="1">
    <location>
        <begin position="6"/>
        <end position="335"/>
    </location>
</feature>
<dbReference type="SUPFAM" id="SSF51395">
    <property type="entry name" value="FMN-linked oxidoreductases"/>
    <property type="match status" value="1"/>
</dbReference>
<organism evidence="2 3">
    <name type="scientific">Exophiala viscosa</name>
    <dbReference type="NCBI Taxonomy" id="2486360"/>
    <lineage>
        <taxon>Eukaryota</taxon>
        <taxon>Fungi</taxon>
        <taxon>Dikarya</taxon>
        <taxon>Ascomycota</taxon>
        <taxon>Pezizomycotina</taxon>
        <taxon>Eurotiomycetes</taxon>
        <taxon>Chaetothyriomycetidae</taxon>
        <taxon>Chaetothyriales</taxon>
        <taxon>Herpotrichiellaceae</taxon>
        <taxon>Exophiala</taxon>
    </lineage>
</organism>
<evidence type="ECO:0000313" key="2">
    <source>
        <dbReference type="EMBL" id="KAI1613809.1"/>
    </source>
</evidence>
<dbReference type="InterPro" id="IPR045247">
    <property type="entry name" value="Oye-like"/>
</dbReference>
<protein>
    <recommendedName>
        <fullName evidence="1">NADH:flavin oxidoreductase/NADH oxidase N-terminal domain-containing protein</fullName>
    </recommendedName>
</protein>
<dbReference type="FunFam" id="3.20.20.70:FF:000138">
    <property type="entry name" value="NADPH dehydrogenase 1"/>
    <property type="match status" value="1"/>
</dbReference>
<evidence type="ECO:0000259" key="1">
    <source>
        <dbReference type="Pfam" id="PF00724"/>
    </source>
</evidence>
<dbReference type="Pfam" id="PF00724">
    <property type="entry name" value="Oxidored_FMN"/>
    <property type="match status" value="1"/>
</dbReference>
<dbReference type="GO" id="GO:0010181">
    <property type="term" value="F:FMN binding"/>
    <property type="evidence" value="ECO:0007669"/>
    <property type="project" value="InterPro"/>
</dbReference>
<dbReference type="EMBL" id="MU404353">
    <property type="protein sequence ID" value="KAI1613809.1"/>
    <property type="molecule type" value="Genomic_DNA"/>
</dbReference>
<dbReference type="Gene3D" id="3.20.20.70">
    <property type="entry name" value="Aldolase class I"/>
    <property type="match status" value="1"/>
</dbReference>
<sequence length="369" mass="41175">MATSRLLKPLVIGNMHLKHRMAMAPLTRFRASDRHVPTDMMVEYYGQRASVPGTLLITEGTFISPRAGGYSNVPGIYTKEQIRAWRKITDAVHEKGSYIFCQLWSLGRAADDEVTSREGIGILGPSPLRISLQSPIPRQMELTNIRTAVEDYARASQNAIEAGFDGVELHGANGYIIDQFLQTNSNERTDEYGGSIVNRSRFGLEAVRAVVDKIGAERTGIRLSPWSTFNGMRMDNPIPQFSHFIKELNTFNLAYLHLVESRIAGNEDVEKADHLDFAVQNWDGPVLIAGGYNAASAQQLVDVARPDKDVVVILGRYFISTPDLPFRVRHGINLNPYNRETFYTPKSAEGYVDYGFSKEFLNQVSTALA</sequence>
<reference evidence="2" key="1">
    <citation type="journal article" date="2022" name="bioRxiv">
        <title>Deciphering the potential niche of two novel black yeast fungi from a biological soil crust based on their genomes, phenotypes, and melanin regulation.</title>
        <authorList>
            <consortium name="DOE Joint Genome Institute"/>
            <person name="Carr E.C."/>
            <person name="Barton Q."/>
            <person name="Grambo S."/>
            <person name="Sullivan M."/>
            <person name="Renfro C.M."/>
            <person name="Kuo A."/>
            <person name="Pangilinan J."/>
            <person name="Lipzen A."/>
            <person name="Keymanesh K."/>
            <person name="Savage E."/>
            <person name="Barry K."/>
            <person name="Grigoriev I.V."/>
            <person name="Riekhof W.R."/>
            <person name="Harris S.S."/>
        </authorList>
    </citation>
    <scope>NUCLEOTIDE SEQUENCE</scope>
    <source>
        <strain evidence="2">JF 03-4F</strain>
    </source>
</reference>
<dbReference type="Proteomes" id="UP001203852">
    <property type="component" value="Unassembled WGS sequence"/>
</dbReference>
<accession>A0AAN6IFQ9</accession>
<dbReference type="InterPro" id="IPR013785">
    <property type="entry name" value="Aldolase_TIM"/>
</dbReference>
<dbReference type="InterPro" id="IPR001155">
    <property type="entry name" value="OxRdtase_FMN_N"/>
</dbReference>
<dbReference type="PANTHER" id="PTHR22893">
    <property type="entry name" value="NADH OXIDOREDUCTASE-RELATED"/>
    <property type="match status" value="1"/>
</dbReference>
<evidence type="ECO:0000313" key="3">
    <source>
        <dbReference type="Proteomes" id="UP001203852"/>
    </source>
</evidence>
<name>A0AAN6IFQ9_9EURO</name>
<dbReference type="GO" id="GO:0003959">
    <property type="term" value="F:NADPH dehydrogenase activity"/>
    <property type="evidence" value="ECO:0007669"/>
    <property type="project" value="TreeGrafter"/>
</dbReference>
<dbReference type="PANTHER" id="PTHR22893:SF91">
    <property type="entry name" value="NADPH DEHYDROGENASE 2-RELATED"/>
    <property type="match status" value="1"/>
</dbReference>